<evidence type="ECO:0000313" key="6">
    <source>
        <dbReference type="EMBL" id="SHI43579.1"/>
    </source>
</evidence>
<dbReference type="CDD" id="cd03257">
    <property type="entry name" value="ABC_NikE_OppD_transporters"/>
    <property type="match status" value="1"/>
</dbReference>
<dbReference type="InterPro" id="IPR050319">
    <property type="entry name" value="ABC_transp_ATP-bind"/>
</dbReference>
<name>A0A1M6B4B0_9RHOB</name>
<dbReference type="PROSITE" id="PS50893">
    <property type="entry name" value="ABC_TRANSPORTER_2"/>
    <property type="match status" value="1"/>
</dbReference>
<evidence type="ECO:0000313" key="7">
    <source>
        <dbReference type="Proteomes" id="UP000184292"/>
    </source>
</evidence>
<evidence type="ECO:0000256" key="2">
    <source>
        <dbReference type="ARBA" id="ARBA00022448"/>
    </source>
</evidence>
<dbReference type="Proteomes" id="UP000184292">
    <property type="component" value="Unassembled WGS sequence"/>
</dbReference>
<dbReference type="InterPro" id="IPR017871">
    <property type="entry name" value="ABC_transporter-like_CS"/>
</dbReference>
<keyword evidence="3" id="KW-0547">Nucleotide-binding</keyword>
<dbReference type="GO" id="GO:0016887">
    <property type="term" value="F:ATP hydrolysis activity"/>
    <property type="evidence" value="ECO:0007669"/>
    <property type="project" value="InterPro"/>
</dbReference>
<dbReference type="GO" id="GO:0055085">
    <property type="term" value="P:transmembrane transport"/>
    <property type="evidence" value="ECO:0007669"/>
    <property type="project" value="UniProtKB-ARBA"/>
</dbReference>
<feature type="domain" description="ABC transporter" evidence="5">
    <location>
        <begin position="2"/>
        <end position="240"/>
    </location>
</feature>
<reference evidence="6 7" key="1">
    <citation type="submission" date="2016-11" db="EMBL/GenBank/DDBJ databases">
        <authorList>
            <person name="Jaros S."/>
            <person name="Januszkiewicz K."/>
            <person name="Wedrychowicz H."/>
        </authorList>
    </citation>
    <scope>NUCLEOTIDE SEQUENCE [LARGE SCALE GENOMIC DNA]</scope>
    <source>
        <strain evidence="6 7">DSM 100565</strain>
    </source>
</reference>
<evidence type="ECO:0000256" key="1">
    <source>
        <dbReference type="ARBA" id="ARBA00005417"/>
    </source>
</evidence>
<dbReference type="OrthoDB" id="9802264at2"/>
<gene>
    <name evidence="6" type="ORF">SAMN05444417_0772</name>
</gene>
<dbReference type="RefSeq" id="WP_073326460.1">
    <property type="nucleotide sequence ID" value="NZ_FQYO01000001.1"/>
</dbReference>
<dbReference type="SUPFAM" id="SSF52540">
    <property type="entry name" value="P-loop containing nucleoside triphosphate hydrolases"/>
    <property type="match status" value="1"/>
</dbReference>
<dbReference type="EMBL" id="FQYO01000001">
    <property type="protein sequence ID" value="SHI43579.1"/>
    <property type="molecule type" value="Genomic_DNA"/>
</dbReference>
<dbReference type="InterPro" id="IPR003439">
    <property type="entry name" value="ABC_transporter-like_ATP-bd"/>
</dbReference>
<dbReference type="Pfam" id="PF00005">
    <property type="entry name" value="ABC_tran"/>
    <property type="match status" value="1"/>
</dbReference>
<dbReference type="Gene3D" id="3.40.50.300">
    <property type="entry name" value="P-loop containing nucleotide triphosphate hydrolases"/>
    <property type="match status" value="1"/>
</dbReference>
<evidence type="ECO:0000256" key="4">
    <source>
        <dbReference type="ARBA" id="ARBA00022840"/>
    </source>
</evidence>
<keyword evidence="7" id="KW-1185">Reference proteome</keyword>
<dbReference type="PANTHER" id="PTHR43776">
    <property type="entry name" value="TRANSPORT ATP-BINDING PROTEIN"/>
    <property type="match status" value="1"/>
</dbReference>
<proteinExistence type="inferred from homology"/>
<dbReference type="PROSITE" id="PS00211">
    <property type="entry name" value="ABC_TRANSPORTER_1"/>
    <property type="match status" value="1"/>
</dbReference>
<comment type="similarity">
    <text evidence="1">Belongs to the ABC transporter superfamily.</text>
</comment>
<dbReference type="STRING" id="1447782.SAMN05444417_0772"/>
<accession>A0A1M6B4B0</accession>
<keyword evidence="2" id="KW-0813">Transport</keyword>
<dbReference type="SMART" id="SM00382">
    <property type="entry name" value="AAA"/>
    <property type="match status" value="1"/>
</dbReference>
<dbReference type="AlphaFoldDB" id="A0A1M6B4B0"/>
<sequence length="247" mass="27420">MIEVEDLQVFYGEGRDRFHAVRDVSFRVEKGETYGLVGESGSGKSSVLNAIAGRHSDWTGTVRLAGAEVDPRRRNPADRQKVQIVFQDPFGAIHPKHTIGGTIAEPLAINRRQNRGETVDALLRQVGLPGRFRYRYPHQISGGQRQRVSIARALALQSPILLLDEPTSALDVSVQAEILNLLQDLRRDQGLTYLMVTHDIGVVGHMCDRIGVMKDGRIVEELTKAQLVRGETAHPFTRELLSESLLG</sequence>
<dbReference type="PANTHER" id="PTHR43776:SF7">
    <property type="entry name" value="D,D-DIPEPTIDE TRANSPORT ATP-BINDING PROTEIN DDPF-RELATED"/>
    <property type="match status" value="1"/>
</dbReference>
<protein>
    <submittedName>
        <fullName evidence="6">ABC-type dipeptide/oligopeptide/nickel transport system, ATPase component</fullName>
    </submittedName>
</protein>
<keyword evidence="4" id="KW-0067">ATP-binding</keyword>
<dbReference type="InterPro" id="IPR003593">
    <property type="entry name" value="AAA+_ATPase"/>
</dbReference>
<dbReference type="InterPro" id="IPR027417">
    <property type="entry name" value="P-loop_NTPase"/>
</dbReference>
<organism evidence="6 7">
    <name type="scientific">Wenxinia saemankumensis</name>
    <dbReference type="NCBI Taxonomy" id="1447782"/>
    <lineage>
        <taxon>Bacteria</taxon>
        <taxon>Pseudomonadati</taxon>
        <taxon>Pseudomonadota</taxon>
        <taxon>Alphaproteobacteria</taxon>
        <taxon>Rhodobacterales</taxon>
        <taxon>Roseobacteraceae</taxon>
        <taxon>Wenxinia</taxon>
    </lineage>
</organism>
<evidence type="ECO:0000256" key="3">
    <source>
        <dbReference type="ARBA" id="ARBA00022741"/>
    </source>
</evidence>
<dbReference type="GO" id="GO:0005524">
    <property type="term" value="F:ATP binding"/>
    <property type="evidence" value="ECO:0007669"/>
    <property type="project" value="UniProtKB-KW"/>
</dbReference>
<evidence type="ECO:0000259" key="5">
    <source>
        <dbReference type="PROSITE" id="PS50893"/>
    </source>
</evidence>